<evidence type="ECO:0000313" key="2">
    <source>
        <dbReference type="EMBL" id="MBB5295005.1"/>
    </source>
</evidence>
<dbReference type="Pfam" id="PF00326">
    <property type="entry name" value="Peptidase_S9"/>
    <property type="match status" value="1"/>
</dbReference>
<dbReference type="SUPFAM" id="SSF53474">
    <property type="entry name" value="alpha/beta-Hydrolases"/>
    <property type="match status" value="1"/>
</dbReference>
<organism evidence="3 4">
    <name type="scientific">Deinococcus metallilatus</name>
    <dbReference type="NCBI Taxonomy" id="1211322"/>
    <lineage>
        <taxon>Bacteria</taxon>
        <taxon>Thermotogati</taxon>
        <taxon>Deinococcota</taxon>
        <taxon>Deinococci</taxon>
        <taxon>Deinococcales</taxon>
        <taxon>Deinococcaceae</taxon>
        <taxon>Deinococcus</taxon>
    </lineage>
</organism>
<dbReference type="GO" id="GO:0008236">
    <property type="term" value="F:serine-type peptidase activity"/>
    <property type="evidence" value="ECO:0007669"/>
    <property type="project" value="InterPro"/>
</dbReference>
<reference evidence="2 5" key="2">
    <citation type="submission" date="2020-08" db="EMBL/GenBank/DDBJ databases">
        <title>Genomic Encyclopedia of Type Strains, Phase IV (KMG-IV): sequencing the most valuable type-strain genomes for metagenomic binning, comparative biology and taxonomic classification.</title>
        <authorList>
            <person name="Goeker M."/>
        </authorList>
    </citation>
    <scope>NUCLEOTIDE SEQUENCE [LARGE SCALE GENOMIC DNA]</scope>
    <source>
        <strain evidence="2 5">DSM 105434</strain>
    </source>
</reference>
<dbReference type="EMBL" id="VBRC01000004">
    <property type="protein sequence ID" value="TLK28830.1"/>
    <property type="molecule type" value="Genomic_DNA"/>
</dbReference>
<protein>
    <submittedName>
        <fullName evidence="3">Lysophospholipase</fullName>
    </submittedName>
</protein>
<dbReference type="AlphaFoldDB" id="A0AAJ5F9E7"/>
<dbReference type="Proteomes" id="UP000308000">
    <property type="component" value="Unassembled WGS sequence"/>
</dbReference>
<dbReference type="GO" id="GO:0006508">
    <property type="term" value="P:proteolysis"/>
    <property type="evidence" value="ECO:0007669"/>
    <property type="project" value="InterPro"/>
</dbReference>
<accession>A0AAJ5F9E7</accession>
<evidence type="ECO:0000313" key="4">
    <source>
        <dbReference type="Proteomes" id="UP000308000"/>
    </source>
</evidence>
<reference evidence="3 4" key="1">
    <citation type="submission" date="2019-04" db="EMBL/GenBank/DDBJ databases">
        <title>Deinococcus metalilatus MA1002 mutant No.5.</title>
        <authorList>
            <person name="Park W."/>
            <person name="Park C."/>
        </authorList>
    </citation>
    <scope>NUCLEOTIDE SEQUENCE [LARGE SCALE GENOMIC DNA]</scope>
    <source>
        <strain evidence="3 4">MA1002-m5</strain>
    </source>
</reference>
<dbReference type="Gene3D" id="3.40.50.1820">
    <property type="entry name" value="alpha/beta hydrolase"/>
    <property type="match status" value="1"/>
</dbReference>
<keyword evidence="5" id="KW-1185">Reference proteome</keyword>
<dbReference type="PANTHER" id="PTHR12277:SF79">
    <property type="entry name" value="XAA-PRO DIPEPTIDYL-PEPTIDASE-RELATED"/>
    <property type="match status" value="1"/>
</dbReference>
<dbReference type="InterPro" id="IPR001375">
    <property type="entry name" value="Peptidase_S9_cat"/>
</dbReference>
<comment type="caution">
    <text evidence="3">The sequence shown here is derived from an EMBL/GenBank/DDBJ whole genome shotgun (WGS) entry which is preliminary data.</text>
</comment>
<dbReference type="EMBL" id="JACHFV010000005">
    <property type="protein sequence ID" value="MBB5295005.1"/>
    <property type="molecule type" value="Genomic_DNA"/>
</dbReference>
<name>A0AAJ5F9E7_9DEIO</name>
<proteinExistence type="predicted"/>
<dbReference type="InterPro" id="IPR029058">
    <property type="entry name" value="AB_hydrolase_fold"/>
</dbReference>
<evidence type="ECO:0000313" key="3">
    <source>
        <dbReference type="EMBL" id="TLK28830.1"/>
    </source>
</evidence>
<dbReference type="PANTHER" id="PTHR12277">
    <property type="entry name" value="ALPHA/BETA HYDROLASE DOMAIN-CONTAINING PROTEIN"/>
    <property type="match status" value="1"/>
</dbReference>
<gene>
    <name evidence="3" type="ORF">FCS05_06530</name>
    <name evidence="2" type="ORF">HNQ10_001826</name>
</gene>
<evidence type="ECO:0000259" key="1">
    <source>
        <dbReference type="Pfam" id="PF00326"/>
    </source>
</evidence>
<dbReference type="Proteomes" id="UP000536909">
    <property type="component" value="Unassembled WGS sequence"/>
</dbReference>
<dbReference type="RefSeq" id="WP_129119632.1">
    <property type="nucleotide sequence ID" value="NZ_BSUI01000017.1"/>
</dbReference>
<feature type="domain" description="Peptidase S9 prolyl oligopeptidase catalytic" evidence="1">
    <location>
        <begin position="199"/>
        <end position="333"/>
    </location>
</feature>
<sequence>MTTRFPSPLKPAALAALGVGVLGLLGSAWRFSDALVRAKPVRRIVKAARVLAHGEGQVKLTRTAESVRPGVLGLTWPEGHALLGPASEVTRKTVTRPVLKLEGTLPVGARVRPTSLAYGGTPATLGLDFQDVTVPAPVGELPAWLVPGERQDTWVILVHGYNGLREDALRVLPLFRRLDLPSLTITFRNAHGAPRTPDGYYRLGAAEWEDLEAAVQYAQAHGAWRVLLFGFSMGGNIVLSFLRRSPLASLVAGVVLDSPALEWRALLRHHARRLHIPWAAGPLERATVFRSKQDFAAVDHLSATDTFATPMLVFHGTADITVPVEQSDALAAARPDLVEYVRAEGAEHIRVWNVDPEGYEGAVEGFIQRVLPQPVGGGV</sequence>
<evidence type="ECO:0000313" key="5">
    <source>
        <dbReference type="Proteomes" id="UP000536909"/>
    </source>
</evidence>